<keyword evidence="6" id="KW-0238">DNA-binding</keyword>
<evidence type="ECO:0000256" key="2">
    <source>
        <dbReference type="ARBA" id="ARBA00011975"/>
    </source>
</evidence>
<dbReference type="InterPro" id="IPR001025">
    <property type="entry name" value="BAH_dom"/>
</dbReference>
<dbReference type="Pfam" id="PF00145">
    <property type="entry name" value="DNA_methylase"/>
    <property type="match status" value="1"/>
</dbReference>
<dbReference type="GO" id="GO:0003682">
    <property type="term" value="F:chromatin binding"/>
    <property type="evidence" value="ECO:0007669"/>
    <property type="project" value="InterPro"/>
</dbReference>
<protein>
    <recommendedName>
        <fullName evidence="2">DNA (cytosine-5-)-methyltransferase</fullName>
        <ecNumber evidence="2">2.1.1.37</ecNumber>
    </recommendedName>
</protein>
<dbReference type="Gene3D" id="2.30.30.490">
    <property type="match status" value="1"/>
</dbReference>
<dbReference type="Gene3D" id="3.40.50.150">
    <property type="entry name" value="Vaccinia Virus protein VP39"/>
    <property type="match status" value="1"/>
</dbReference>
<dbReference type="SUPFAM" id="SSF53335">
    <property type="entry name" value="S-adenosyl-L-methionine-dependent methyltransferases"/>
    <property type="match status" value="1"/>
</dbReference>
<evidence type="ECO:0000259" key="10">
    <source>
        <dbReference type="PROSITE" id="PS51038"/>
    </source>
</evidence>
<dbReference type="GO" id="GO:0044027">
    <property type="term" value="P:negative regulation of gene expression via chromosomal CpG island methylation"/>
    <property type="evidence" value="ECO:0007669"/>
    <property type="project" value="TreeGrafter"/>
</dbReference>
<evidence type="ECO:0000256" key="8">
    <source>
        <dbReference type="PROSITE-ProRule" id="PRU01016"/>
    </source>
</evidence>
<evidence type="ECO:0000256" key="4">
    <source>
        <dbReference type="ARBA" id="ARBA00022679"/>
    </source>
</evidence>
<evidence type="ECO:0000313" key="12">
    <source>
        <dbReference type="Proteomes" id="UP001050691"/>
    </source>
</evidence>
<dbReference type="GO" id="GO:0005634">
    <property type="term" value="C:nucleus"/>
    <property type="evidence" value="ECO:0007669"/>
    <property type="project" value="UniProtKB-SubCell"/>
</dbReference>
<feature type="domain" description="BAH" evidence="10">
    <location>
        <begin position="335"/>
        <end position="464"/>
    </location>
</feature>
<dbReference type="GO" id="GO:0003677">
    <property type="term" value="F:DNA binding"/>
    <property type="evidence" value="ECO:0007669"/>
    <property type="project" value="UniProtKB-KW"/>
</dbReference>
<comment type="subcellular location">
    <subcellularLocation>
        <location evidence="1">Nucleus</location>
    </subcellularLocation>
</comment>
<dbReference type="PROSITE" id="PS51679">
    <property type="entry name" value="SAM_MT_C5"/>
    <property type="match status" value="1"/>
</dbReference>
<dbReference type="PROSITE" id="PS51038">
    <property type="entry name" value="BAH"/>
    <property type="match status" value="1"/>
</dbReference>
<evidence type="ECO:0000256" key="7">
    <source>
        <dbReference type="ARBA" id="ARBA00023242"/>
    </source>
</evidence>
<evidence type="ECO:0000313" key="11">
    <source>
        <dbReference type="EMBL" id="GJJ08788.1"/>
    </source>
</evidence>
<keyword evidence="5 8" id="KW-0949">S-adenosyl-L-methionine</keyword>
<dbReference type="InterPro" id="IPR029063">
    <property type="entry name" value="SAM-dependent_MTases_sf"/>
</dbReference>
<sequence length="1087" mass="123623">MPRRNVDVFGGILEATEDELTSAGVRRNLVDSTQAKRKRSVKDDGERGDKGLTPTRKKSPTVFEFPPERTYLIEDGTPLIRESEVPQNSTKLPLRTLDDFFIFDPGTRSLVCITTLWEGTGSCEAFGTVLPYIDSSSNTEEEDYDFQKDKISFKTTTILTFLPDIFRKKEMILRLVVRHILENPDSNPTEFFESIEDDEDPILERAWTEDDITPEMKYSREELEQVLSLTPNIDRNDVCNAPLIDLILTDNDSTQQPSGPTTVSRLRDPVPEIFPRKNKKKRPRPMETTLTPLIHFLISDYIDTPFKVAGEWPPSLRKRLFLRKRPPPPSPVNNYTPVAGDFVLINEDAHERSDSSESEPEENPNPPRLSIAQIISVYSKKLFHARWFVHGSETLLEEFAHGQELFLSLTDKCRDVATANVTGKYQVDRISLRELAEQKLPESNAYFYCAAWHRKDPVSFTEVTDEQVEVGVCHECDKIAEPISKMVNGGALVNGVEYHPLDFIRYKVKNAILCSLGQVNLISRPSDNDDVRFKVIPIGREKDRVPRGHSNETAVFMTSSFKFVRAADILGHVQILHITEYENRIRSDPHWLVKHPFTCYMKSKGTFDLNTELSPLPLKEFQQCDICRDNERDKDFNMSQCRESRVLRAFDPYMGTGGFGLGLAEGCSMKTVFGVEIDPSAAETARSVKICVRLNRIQNVKFRRNLPFAKIMTDDACRVLSKVAKGVLPELDPTKIDLIYSGPPCQNDSTLNRHKNDRKRPVYTTLSFVELLRPDFFVMESVIGYLHRKVTIKGTESEVEEIKTGELKLAIKILHFLGYNVSGGIMYALAYGVPQTRNRFFIVANHPSYGAFRFPAPTHGFRSSKGQKDLVDQLLPRPSTQQKLNGTLTVPIPLGLGTGLLGTATVEETLSDLPYFDWKLPKSQGKARSNEIVVGPKKTLWGIKDTKFDYTKPPSNFSQYRLRDSVPECPLPVKYQHFTKHLVSDKVMNIIDLPIMDGADYRHLEQQNLEWGLRDPASSKAMQGHRGHAYTRLIPSAYFELHNTQCKRILTVREYARAQGFPDSFAFYSEDDRIDQKWSKDNAGGLD</sequence>
<dbReference type="Proteomes" id="UP001050691">
    <property type="component" value="Unassembled WGS sequence"/>
</dbReference>
<dbReference type="GO" id="GO:0003886">
    <property type="term" value="F:DNA (cytosine-5-)-methyltransferase activity"/>
    <property type="evidence" value="ECO:0007669"/>
    <property type="project" value="UniProtKB-EC"/>
</dbReference>
<keyword evidence="12" id="KW-1185">Reference proteome</keyword>
<dbReference type="AlphaFoldDB" id="A0AAV5A812"/>
<reference evidence="11" key="1">
    <citation type="submission" date="2021-10" db="EMBL/GenBank/DDBJ databases">
        <title>De novo Genome Assembly of Clathrus columnatus (Basidiomycota, Fungi) Using Illumina and Nanopore Sequence Data.</title>
        <authorList>
            <person name="Ogiso-Tanaka E."/>
            <person name="Itagaki H."/>
            <person name="Hosoya T."/>
            <person name="Hosaka K."/>
        </authorList>
    </citation>
    <scope>NUCLEOTIDE SEQUENCE</scope>
    <source>
        <strain evidence="11">MO-923</strain>
    </source>
</reference>
<gene>
    <name evidence="11" type="ORF">Clacol_003007</name>
</gene>
<proteinExistence type="inferred from homology"/>
<feature type="compositionally biased region" description="Basic and acidic residues" evidence="9">
    <location>
        <begin position="41"/>
        <end position="50"/>
    </location>
</feature>
<evidence type="ECO:0000256" key="3">
    <source>
        <dbReference type="ARBA" id="ARBA00022603"/>
    </source>
</evidence>
<accession>A0AAV5A812</accession>
<evidence type="ECO:0000256" key="6">
    <source>
        <dbReference type="ARBA" id="ARBA00023125"/>
    </source>
</evidence>
<dbReference type="InterPro" id="IPR050390">
    <property type="entry name" value="C5-Methyltransferase"/>
</dbReference>
<evidence type="ECO:0000256" key="5">
    <source>
        <dbReference type="ARBA" id="ARBA00022691"/>
    </source>
</evidence>
<feature type="active site" evidence="8">
    <location>
        <position position="745"/>
    </location>
</feature>
<dbReference type="EC" id="2.1.1.37" evidence="2"/>
<name>A0AAV5A812_9AGAM</name>
<evidence type="ECO:0000256" key="1">
    <source>
        <dbReference type="ARBA" id="ARBA00004123"/>
    </source>
</evidence>
<dbReference type="GO" id="GO:0032259">
    <property type="term" value="P:methylation"/>
    <property type="evidence" value="ECO:0007669"/>
    <property type="project" value="UniProtKB-KW"/>
</dbReference>
<dbReference type="EMBL" id="BPWL01000003">
    <property type="protein sequence ID" value="GJJ08788.1"/>
    <property type="molecule type" value="Genomic_DNA"/>
</dbReference>
<evidence type="ECO:0000256" key="9">
    <source>
        <dbReference type="SAM" id="MobiDB-lite"/>
    </source>
</evidence>
<dbReference type="InterPro" id="IPR043151">
    <property type="entry name" value="BAH_sf"/>
</dbReference>
<dbReference type="PANTHER" id="PTHR10629:SF52">
    <property type="entry name" value="DNA (CYTOSINE-5)-METHYLTRANSFERASE 1"/>
    <property type="match status" value="1"/>
</dbReference>
<comment type="similarity">
    <text evidence="8">Belongs to the class I-like SAM-binding methyltransferase superfamily. C5-methyltransferase family.</text>
</comment>
<dbReference type="PRINTS" id="PR00105">
    <property type="entry name" value="C5METTRFRASE"/>
</dbReference>
<keyword evidence="7" id="KW-0539">Nucleus</keyword>
<keyword evidence="3 8" id="KW-0489">Methyltransferase</keyword>
<organism evidence="11 12">
    <name type="scientific">Clathrus columnatus</name>
    <dbReference type="NCBI Taxonomy" id="1419009"/>
    <lineage>
        <taxon>Eukaryota</taxon>
        <taxon>Fungi</taxon>
        <taxon>Dikarya</taxon>
        <taxon>Basidiomycota</taxon>
        <taxon>Agaricomycotina</taxon>
        <taxon>Agaricomycetes</taxon>
        <taxon>Phallomycetidae</taxon>
        <taxon>Phallales</taxon>
        <taxon>Clathraceae</taxon>
        <taxon>Clathrus</taxon>
    </lineage>
</organism>
<dbReference type="Gene3D" id="3.90.120.10">
    <property type="entry name" value="DNA Methylase, subunit A, domain 2"/>
    <property type="match status" value="1"/>
</dbReference>
<dbReference type="InterPro" id="IPR001525">
    <property type="entry name" value="C5_MeTfrase"/>
</dbReference>
<comment type="caution">
    <text evidence="11">The sequence shown here is derived from an EMBL/GenBank/DDBJ whole genome shotgun (WGS) entry which is preliminary data.</text>
</comment>
<feature type="region of interest" description="Disordered" evidence="9">
    <location>
        <begin position="31"/>
        <end position="61"/>
    </location>
</feature>
<keyword evidence="4 8" id="KW-0808">Transferase</keyword>
<dbReference type="PANTHER" id="PTHR10629">
    <property type="entry name" value="CYTOSINE-SPECIFIC METHYLTRANSFERASE"/>
    <property type="match status" value="1"/>
</dbReference>